<evidence type="ECO:0000256" key="5">
    <source>
        <dbReference type="ARBA" id="ARBA00023002"/>
    </source>
</evidence>
<keyword evidence="4 6" id="KW-0274">FAD</keyword>
<dbReference type="Gene3D" id="2.40.110.10">
    <property type="entry name" value="Butyryl-CoA Dehydrogenase, subunit A, domain 2"/>
    <property type="match status" value="1"/>
</dbReference>
<dbReference type="GO" id="GO:0003995">
    <property type="term" value="F:acyl-CoA dehydrogenase activity"/>
    <property type="evidence" value="ECO:0007669"/>
    <property type="project" value="InterPro"/>
</dbReference>
<feature type="domain" description="Acyl-CoA dehydrogenase/oxidase N-terminal" evidence="9">
    <location>
        <begin position="7"/>
        <end position="114"/>
    </location>
</feature>
<comment type="cofactor">
    <cofactor evidence="1 6">
        <name>FAD</name>
        <dbReference type="ChEBI" id="CHEBI:57692"/>
    </cofactor>
</comment>
<keyword evidence="5 6" id="KW-0560">Oxidoreductase</keyword>
<name>A5D1Z0_PELTS</name>
<keyword evidence="3 6" id="KW-0285">Flavoprotein</keyword>
<gene>
    <name evidence="10" type="primary">CaiA</name>
    <name evidence="10" type="ordered locus">PTH_1576</name>
</gene>
<dbReference type="InterPro" id="IPR006089">
    <property type="entry name" value="Acyl-CoA_DH_CS"/>
</dbReference>
<dbReference type="PANTHER" id="PTHR43884:SF12">
    <property type="entry name" value="ISOVALERYL-COA DEHYDROGENASE, MITOCHONDRIAL-RELATED"/>
    <property type="match status" value="1"/>
</dbReference>
<feature type="domain" description="Acyl-CoA dehydrogenase/oxidase C-terminal" evidence="7">
    <location>
        <begin position="226"/>
        <end position="375"/>
    </location>
</feature>
<evidence type="ECO:0000256" key="4">
    <source>
        <dbReference type="ARBA" id="ARBA00022827"/>
    </source>
</evidence>
<organism evidence="10 11">
    <name type="scientific">Pelotomaculum thermopropionicum (strain DSM 13744 / JCM 10971 / SI)</name>
    <dbReference type="NCBI Taxonomy" id="370438"/>
    <lineage>
        <taxon>Bacteria</taxon>
        <taxon>Bacillati</taxon>
        <taxon>Bacillota</taxon>
        <taxon>Clostridia</taxon>
        <taxon>Eubacteriales</taxon>
        <taxon>Desulfotomaculaceae</taxon>
        <taxon>Pelotomaculum</taxon>
    </lineage>
</organism>
<dbReference type="PANTHER" id="PTHR43884">
    <property type="entry name" value="ACYL-COA DEHYDROGENASE"/>
    <property type="match status" value="1"/>
</dbReference>
<dbReference type="Pfam" id="PF02771">
    <property type="entry name" value="Acyl-CoA_dh_N"/>
    <property type="match status" value="1"/>
</dbReference>
<dbReference type="SUPFAM" id="SSF56645">
    <property type="entry name" value="Acyl-CoA dehydrogenase NM domain-like"/>
    <property type="match status" value="1"/>
</dbReference>
<protein>
    <submittedName>
        <fullName evidence="10">Acyl-CoA dehydrogenases</fullName>
    </submittedName>
</protein>
<dbReference type="KEGG" id="pth:PTH_1576"/>
<dbReference type="PROSITE" id="PS00072">
    <property type="entry name" value="ACYL_COA_DH_1"/>
    <property type="match status" value="1"/>
</dbReference>
<dbReference type="InterPro" id="IPR006091">
    <property type="entry name" value="Acyl-CoA_Oxase/DH_mid-dom"/>
</dbReference>
<dbReference type="FunFam" id="2.40.110.10:FF:000001">
    <property type="entry name" value="Acyl-CoA dehydrogenase, mitochondrial"/>
    <property type="match status" value="1"/>
</dbReference>
<dbReference type="Gene3D" id="1.10.540.10">
    <property type="entry name" value="Acyl-CoA dehydrogenase/oxidase, N-terminal domain"/>
    <property type="match status" value="1"/>
</dbReference>
<dbReference type="InterPro" id="IPR013786">
    <property type="entry name" value="AcylCoA_DH/ox_N"/>
</dbReference>
<evidence type="ECO:0000259" key="9">
    <source>
        <dbReference type="Pfam" id="PF02771"/>
    </source>
</evidence>
<proteinExistence type="inferred from homology"/>
<dbReference type="InterPro" id="IPR009075">
    <property type="entry name" value="AcylCo_DH/oxidase_C"/>
</dbReference>
<evidence type="ECO:0000256" key="2">
    <source>
        <dbReference type="ARBA" id="ARBA00009347"/>
    </source>
</evidence>
<feature type="domain" description="Acyl-CoA oxidase/dehydrogenase middle" evidence="8">
    <location>
        <begin position="119"/>
        <end position="214"/>
    </location>
</feature>
<evidence type="ECO:0000259" key="8">
    <source>
        <dbReference type="Pfam" id="PF02770"/>
    </source>
</evidence>
<evidence type="ECO:0000313" key="10">
    <source>
        <dbReference type="EMBL" id="BAF59757.1"/>
    </source>
</evidence>
<dbReference type="EMBL" id="AP009389">
    <property type="protein sequence ID" value="BAF59757.1"/>
    <property type="molecule type" value="Genomic_DNA"/>
</dbReference>
<accession>A5D1Z0</accession>
<keyword evidence="11" id="KW-1185">Reference proteome</keyword>
<dbReference type="Gene3D" id="1.20.140.10">
    <property type="entry name" value="Butyryl-CoA Dehydrogenase, subunit A, domain 3"/>
    <property type="match status" value="1"/>
</dbReference>
<dbReference type="InterPro" id="IPR009100">
    <property type="entry name" value="AcylCoA_DH/oxidase_NM_dom_sf"/>
</dbReference>
<evidence type="ECO:0000313" key="11">
    <source>
        <dbReference type="Proteomes" id="UP000006556"/>
    </source>
</evidence>
<comment type="similarity">
    <text evidence="2 6">Belongs to the acyl-CoA dehydrogenase family.</text>
</comment>
<dbReference type="Pfam" id="PF00441">
    <property type="entry name" value="Acyl-CoA_dh_1"/>
    <property type="match status" value="1"/>
</dbReference>
<dbReference type="AlphaFoldDB" id="A5D1Z0"/>
<evidence type="ECO:0000256" key="1">
    <source>
        <dbReference type="ARBA" id="ARBA00001974"/>
    </source>
</evidence>
<dbReference type="InterPro" id="IPR037069">
    <property type="entry name" value="AcylCoA_DH/ox_N_sf"/>
</dbReference>
<dbReference type="PIRSF" id="PIRSF016578">
    <property type="entry name" value="HsaA"/>
    <property type="match status" value="1"/>
</dbReference>
<dbReference type="HOGENOM" id="CLU_018204_0_2_9"/>
<dbReference type="eggNOG" id="COG1960">
    <property type="taxonomic scope" value="Bacteria"/>
</dbReference>
<dbReference type="GO" id="GO:0050660">
    <property type="term" value="F:flavin adenine dinucleotide binding"/>
    <property type="evidence" value="ECO:0007669"/>
    <property type="project" value="InterPro"/>
</dbReference>
<reference evidence="11" key="1">
    <citation type="journal article" date="2008" name="Genome Res.">
        <title>The genome of Pelotomaculum thermopropionicum reveals niche-associated evolution in anaerobic microbiota.</title>
        <authorList>
            <person name="Kosaka T."/>
            <person name="Kato S."/>
            <person name="Shimoyama T."/>
            <person name="Ishii S."/>
            <person name="Abe T."/>
            <person name="Watanabe K."/>
        </authorList>
    </citation>
    <scope>NUCLEOTIDE SEQUENCE [LARGE SCALE GENOMIC DNA]</scope>
    <source>
        <strain evidence="11">DSM 13744 / JCM 10971 / SI</strain>
    </source>
</reference>
<sequence length="376" mass="40766">MYDFKSETVEIQKKVRAFVKEHVDPIAMEVDATGELPLSILKSWKETGLICMVAPKEVGGPELDAVSCAVVMEELSYGCLGVATALGANNLCSFPVLIAGTPEQKKLHFGTLLEGNYGAFAMTEPCAGSDIGAISTTARKKGDEYVLNGTKCFITQGGLAAIYIVFASTDKSKGKKGLSAFIVERWREGISTGKVEDKMGIRASNTVELILQDVRVPASHLLGKEGDGMKLAMKALDSGRLMVAAQAVGVARRALDECVKFVKARVDNGKPLASQQAVSFKIADMVAAVEAGKQLVYRGAMLKDTCQPYSRHSAIAKLFCTEMAIRVARDAMEIMGVYGYTRETYVEKIWRDARILSIYEGTNQILRGVISRSLLR</sequence>
<dbReference type="STRING" id="370438.PTH_1576"/>
<evidence type="ECO:0000256" key="6">
    <source>
        <dbReference type="RuleBase" id="RU362125"/>
    </source>
</evidence>
<dbReference type="SUPFAM" id="SSF47203">
    <property type="entry name" value="Acyl-CoA dehydrogenase C-terminal domain-like"/>
    <property type="match status" value="1"/>
</dbReference>
<dbReference type="Proteomes" id="UP000006556">
    <property type="component" value="Chromosome"/>
</dbReference>
<dbReference type="Pfam" id="PF02770">
    <property type="entry name" value="Acyl-CoA_dh_M"/>
    <property type="match status" value="1"/>
</dbReference>
<dbReference type="InterPro" id="IPR046373">
    <property type="entry name" value="Acyl-CoA_Oxase/DH_mid-dom_sf"/>
</dbReference>
<evidence type="ECO:0000259" key="7">
    <source>
        <dbReference type="Pfam" id="PF00441"/>
    </source>
</evidence>
<dbReference type="FunFam" id="1.20.140.10:FF:000004">
    <property type="entry name" value="Acyl-CoA dehydrogenase FadE25"/>
    <property type="match status" value="1"/>
</dbReference>
<evidence type="ECO:0000256" key="3">
    <source>
        <dbReference type="ARBA" id="ARBA00022630"/>
    </source>
</evidence>
<dbReference type="InterPro" id="IPR036250">
    <property type="entry name" value="AcylCo_DH-like_C"/>
</dbReference>